<dbReference type="InterPro" id="IPR008271">
    <property type="entry name" value="Ser/Thr_kinase_AS"/>
</dbReference>
<keyword evidence="2 3" id="KW-0067">ATP-binding</keyword>
<dbReference type="PROSITE" id="PS00107">
    <property type="entry name" value="PROTEIN_KINASE_ATP"/>
    <property type="match status" value="1"/>
</dbReference>
<keyword evidence="1 3" id="KW-0547">Nucleotide-binding</keyword>
<evidence type="ECO:0000256" key="1">
    <source>
        <dbReference type="ARBA" id="ARBA00022741"/>
    </source>
</evidence>
<name>A0ABR2KWE8_9EUKA</name>
<dbReference type="PANTHER" id="PTHR24362:SF309">
    <property type="entry name" value="PROTEIN KINASE DOMAIN-CONTAINING PROTEIN"/>
    <property type="match status" value="1"/>
</dbReference>
<protein>
    <recommendedName>
        <fullName evidence="5">Protein kinase domain-containing protein</fullName>
    </recommendedName>
</protein>
<dbReference type="Proteomes" id="UP001470230">
    <property type="component" value="Unassembled WGS sequence"/>
</dbReference>
<organism evidence="6 7">
    <name type="scientific">Tritrichomonas musculus</name>
    <dbReference type="NCBI Taxonomy" id="1915356"/>
    <lineage>
        <taxon>Eukaryota</taxon>
        <taxon>Metamonada</taxon>
        <taxon>Parabasalia</taxon>
        <taxon>Tritrichomonadida</taxon>
        <taxon>Tritrichomonadidae</taxon>
        <taxon>Tritrichomonas</taxon>
    </lineage>
</organism>
<dbReference type="SUPFAM" id="SSF56112">
    <property type="entry name" value="Protein kinase-like (PK-like)"/>
    <property type="match status" value="1"/>
</dbReference>
<evidence type="ECO:0000313" key="6">
    <source>
        <dbReference type="EMBL" id="KAK8895435.1"/>
    </source>
</evidence>
<evidence type="ECO:0000256" key="2">
    <source>
        <dbReference type="ARBA" id="ARBA00022840"/>
    </source>
</evidence>
<dbReference type="EMBL" id="JAPFFF010000003">
    <property type="protein sequence ID" value="KAK8895435.1"/>
    <property type="molecule type" value="Genomic_DNA"/>
</dbReference>
<proteinExistence type="inferred from homology"/>
<dbReference type="PANTHER" id="PTHR24362">
    <property type="entry name" value="SERINE/THREONINE-PROTEIN KINASE NEK"/>
    <property type="match status" value="1"/>
</dbReference>
<reference evidence="6 7" key="1">
    <citation type="submission" date="2024-04" db="EMBL/GenBank/DDBJ databases">
        <title>Tritrichomonas musculus Genome.</title>
        <authorList>
            <person name="Alves-Ferreira E."/>
            <person name="Grigg M."/>
            <person name="Lorenzi H."/>
            <person name="Galac M."/>
        </authorList>
    </citation>
    <scope>NUCLEOTIDE SEQUENCE [LARGE SCALE GENOMIC DNA]</scope>
    <source>
        <strain evidence="6 7">EAF2021</strain>
    </source>
</reference>
<evidence type="ECO:0000256" key="4">
    <source>
        <dbReference type="RuleBase" id="RU000304"/>
    </source>
</evidence>
<dbReference type="PROSITE" id="PS00108">
    <property type="entry name" value="PROTEIN_KINASE_ST"/>
    <property type="match status" value="1"/>
</dbReference>
<comment type="similarity">
    <text evidence="4">Belongs to the protein kinase superfamily.</text>
</comment>
<evidence type="ECO:0000256" key="3">
    <source>
        <dbReference type="PROSITE-ProRule" id="PRU10141"/>
    </source>
</evidence>
<dbReference type="SMART" id="SM00220">
    <property type="entry name" value="S_TKc"/>
    <property type="match status" value="1"/>
</dbReference>
<dbReference type="PROSITE" id="PS50011">
    <property type="entry name" value="PROTEIN_KINASE_DOM"/>
    <property type="match status" value="1"/>
</dbReference>
<evidence type="ECO:0000259" key="5">
    <source>
        <dbReference type="PROSITE" id="PS50011"/>
    </source>
</evidence>
<keyword evidence="7" id="KW-1185">Reference proteome</keyword>
<sequence length="324" mass="37625">MLDLISIKEALSHHGYEYEGFIGRGGFSNVFLCKSTKYNQTFAVKKGEKDHMTKVEFDHLISLDHSNIIKLYDVFNDHESQYLVMEYCPNGTILNKGCLSYDKFVYYAKQILEALAFCHANNIVHGDIKPDNILLDQYDRIKLADFGLARQFDINEKSSDKCGPMMLFPPEMFNMDEIDPFKADIYELGVTFYYMATGSYPYQRIKANDLKNAFLKTDIFSTKNKIHPKIKELIDKMAERNAKELLTAEKLLKLPIFLPKIVNKQLNFYNTAGYRTKSNMCLESMRIDLNQPQAQSTDVLTYRSININPKILKMNRIFQPKRTF</sequence>
<keyword evidence="4" id="KW-0723">Serine/threonine-protein kinase</keyword>
<keyword evidence="4" id="KW-0808">Transferase</keyword>
<dbReference type="InterPro" id="IPR011009">
    <property type="entry name" value="Kinase-like_dom_sf"/>
</dbReference>
<dbReference type="Gene3D" id="1.10.510.10">
    <property type="entry name" value="Transferase(Phosphotransferase) domain 1"/>
    <property type="match status" value="1"/>
</dbReference>
<evidence type="ECO:0000313" key="7">
    <source>
        <dbReference type="Proteomes" id="UP001470230"/>
    </source>
</evidence>
<comment type="caution">
    <text evidence="6">The sequence shown here is derived from an EMBL/GenBank/DDBJ whole genome shotgun (WGS) entry which is preliminary data.</text>
</comment>
<feature type="binding site" evidence="3">
    <location>
        <position position="46"/>
    </location>
    <ligand>
        <name>ATP</name>
        <dbReference type="ChEBI" id="CHEBI:30616"/>
    </ligand>
</feature>
<dbReference type="Pfam" id="PF00069">
    <property type="entry name" value="Pkinase"/>
    <property type="match status" value="1"/>
</dbReference>
<keyword evidence="4" id="KW-0418">Kinase</keyword>
<accession>A0ABR2KWE8</accession>
<dbReference type="InterPro" id="IPR000719">
    <property type="entry name" value="Prot_kinase_dom"/>
</dbReference>
<feature type="domain" description="Protein kinase" evidence="5">
    <location>
        <begin position="16"/>
        <end position="257"/>
    </location>
</feature>
<gene>
    <name evidence="6" type="ORF">M9Y10_023899</name>
</gene>
<dbReference type="InterPro" id="IPR017441">
    <property type="entry name" value="Protein_kinase_ATP_BS"/>
</dbReference>